<dbReference type="EMBL" id="SMSE01000006">
    <property type="protein sequence ID" value="TDG11425.1"/>
    <property type="molecule type" value="Genomic_DNA"/>
</dbReference>
<evidence type="ECO:0000313" key="7">
    <source>
        <dbReference type="Proteomes" id="UP000295554"/>
    </source>
</evidence>
<keyword evidence="7" id="KW-1185">Reference proteome</keyword>
<evidence type="ECO:0000256" key="2">
    <source>
        <dbReference type="ARBA" id="ARBA00009477"/>
    </source>
</evidence>
<dbReference type="GO" id="GO:0030313">
    <property type="term" value="C:cell envelope"/>
    <property type="evidence" value="ECO:0007669"/>
    <property type="project" value="UniProtKB-SubCell"/>
</dbReference>
<feature type="coiled-coil region" evidence="3">
    <location>
        <begin position="88"/>
        <end position="152"/>
    </location>
</feature>
<name>A0A4R5LMX9_9GAMM</name>
<dbReference type="InterPro" id="IPR058634">
    <property type="entry name" value="AaeA-lik-b-barrel"/>
</dbReference>
<proteinExistence type="inferred from homology"/>
<reference evidence="6 7" key="1">
    <citation type="submission" date="2019-03" db="EMBL/GenBank/DDBJ databases">
        <title>Seongchinamella monodicae gen. nov., sp. nov., a novel member of the Gammaproteobacteria isolated from a tidal mudflat of beach.</title>
        <authorList>
            <person name="Yang H.G."/>
            <person name="Kang J.W."/>
            <person name="Lee S.D."/>
        </authorList>
    </citation>
    <scope>NUCLEOTIDE SEQUENCE [LARGE SCALE GENOMIC DNA]</scope>
    <source>
        <strain evidence="6 7">GH4-78</strain>
    </source>
</reference>
<evidence type="ECO:0000256" key="1">
    <source>
        <dbReference type="ARBA" id="ARBA00004196"/>
    </source>
</evidence>
<accession>A0A4R5LMX9</accession>
<protein>
    <submittedName>
        <fullName evidence="6">HlyD family secretion protein</fullName>
    </submittedName>
</protein>
<dbReference type="Pfam" id="PF25963">
    <property type="entry name" value="Beta-barrel_AAEA"/>
    <property type="match status" value="1"/>
</dbReference>
<evidence type="ECO:0000313" key="6">
    <source>
        <dbReference type="EMBL" id="TDG11425.1"/>
    </source>
</evidence>
<dbReference type="SUPFAM" id="SSF111369">
    <property type="entry name" value="HlyD-like secretion proteins"/>
    <property type="match status" value="2"/>
</dbReference>
<dbReference type="Gene3D" id="2.40.30.170">
    <property type="match status" value="1"/>
</dbReference>
<evidence type="ECO:0000256" key="3">
    <source>
        <dbReference type="SAM" id="Coils"/>
    </source>
</evidence>
<evidence type="ECO:0000259" key="5">
    <source>
        <dbReference type="Pfam" id="PF25963"/>
    </source>
</evidence>
<dbReference type="AlphaFoldDB" id="A0A4R5LMX9"/>
<dbReference type="PANTHER" id="PTHR30386:SF19">
    <property type="entry name" value="MULTIDRUG EXPORT PROTEIN EMRA-RELATED"/>
    <property type="match status" value="1"/>
</dbReference>
<dbReference type="OrthoDB" id="9811754at2"/>
<organism evidence="6 7">
    <name type="scientific">Seongchinamella unica</name>
    <dbReference type="NCBI Taxonomy" id="2547392"/>
    <lineage>
        <taxon>Bacteria</taxon>
        <taxon>Pseudomonadati</taxon>
        <taxon>Pseudomonadota</taxon>
        <taxon>Gammaproteobacteria</taxon>
        <taxon>Cellvibrionales</taxon>
        <taxon>Halieaceae</taxon>
        <taxon>Seongchinamella</taxon>
    </lineage>
</organism>
<feature type="domain" description="p-hydroxybenzoic acid efflux pump subunit AaeA-like beta-barrel" evidence="5">
    <location>
        <begin position="228"/>
        <end position="319"/>
    </location>
</feature>
<dbReference type="Proteomes" id="UP000295554">
    <property type="component" value="Unassembled WGS sequence"/>
</dbReference>
<sequence>MGSGLLVATAVVAWLVLGGRGSVQTANAYIKADKFSLATDVAGIVAEVLVRANQRVEKGQLLVRLDDTPFRLAVEEAEAHLMQVRNQLLARRADYAEAEAALEQAQRDAEYYQRQLQRNEKMGPVAISEAELDEARQQLARARSRISIYRQKLSSLGAELGGDNTTPLDDQADLQVAQAQLDNARYKLSRTEIHAPVDGLIANEVPQVGEMAPSGITLLSMLSTADIWVEANLKETRLAGVEVGQQATVVVDAYPGVEWPAIVESLSPAVGSEFALIPAQNASGNWVKIVQRVPVRLRLLAAEEQKVPLRAGLSAEVRIDTSQPGSNSGAAAAESQVVFNQ</sequence>
<dbReference type="Pfam" id="PF25917">
    <property type="entry name" value="BSH_RND"/>
    <property type="match status" value="1"/>
</dbReference>
<dbReference type="InterPro" id="IPR058625">
    <property type="entry name" value="MdtA-like_BSH"/>
</dbReference>
<evidence type="ECO:0000259" key="4">
    <source>
        <dbReference type="Pfam" id="PF25917"/>
    </source>
</evidence>
<dbReference type="Gene3D" id="2.40.50.100">
    <property type="match status" value="1"/>
</dbReference>
<comment type="caution">
    <text evidence="6">The sequence shown here is derived from an EMBL/GenBank/DDBJ whole genome shotgun (WGS) entry which is preliminary data.</text>
</comment>
<dbReference type="PANTHER" id="PTHR30386">
    <property type="entry name" value="MEMBRANE FUSION SUBUNIT OF EMRAB-TOLC MULTIDRUG EFFLUX PUMP"/>
    <property type="match status" value="1"/>
</dbReference>
<keyword evidence="3" id="KW-0175">Coiled coil</keyword>
<gene>
    <name evidence="6" type="ORF">E2F43_18680</name>
</gene>
<dbReference type="GO" id="GO:0055085">
    <property type="term" value="P:transmembrane transport"/>
    <property type="evidence" value="ECO:0007669"/>
    <property type="project" value="InterPro"/>
</dbReference>
<comment type="subcellular location">
    <subcellularLocation>
        <location evidence="1">Cell envelope</location>
    </subcellularLocation>
</comment>
<comment type="similarity">
    <text evidence="2">Belongs to the membrane fusion protein (MFP) (TC 8.A.1) family.</text>
</comment>
<dbReference type="InterPro" id="IPR050739">
    <property type="entry name" value="MFP"/>
</dbReference>
<feature type="domain" description="Multidrug resistance protein MdtA-like barrel-sandwich hybrid" evidence="4">
    <location>
        <begin position="38"/>
        <end position="217"/>
    </location>
</feature>